<evidence type="ECO:0000256" key="5">
    <source>
        <dbReference type="PROSITE-ProRule" id="PRU00206"/>
    </source>
</evidence>
<dbReference type="GO" id="GO:0005031">
    <property type="term" value="F:tumor necrosis factor receptor activity"/>
    <property type="evidence" value="ECO:0007669"/>
    <property type="project" value="TreeGrafter"/>
</dbReference>
<dbReference type="CDD" id="cd00185">
    <property type="entry name" value="TNFRSF"/>
    <property type="match status" value="1"/>
</dbReference>
<dbReference type="GO" id="GO:0008630">
    <property type="term" value="P:intrinsic apoptotic signaling pathway in response to DNA damage"/>
    <property type="evidence" value="ECO:0007669"/>
    <property type="project" value="TreeGrafter"/>
</dbReference>
<dbReference type="GO" id="GO:0048714">
    <property type="term" value="P:positive regulation of oligodendrocyte differentiation"/>
    <property type="evidence" value="ECO:0007669"/>
    <property type="project" value="TreeGrafter"/>
</dbReference>
<dbReference type="PROSITE" id="PS50050">
    <property type="entry name" value="TNFR_NGFR_2"/>
    <property type="match status" value="4"/>
</dbReference>
<feature type="domain" description="TNFR-Cys" evidence="9">
    <location>
        <begin position="160"/>
        <end position="199"/>
    </location>
</feature>
<keyword evidence="3 5" id="KW-1015">Disulfide bond</keyword>
<dbReference type="InParanoid" id="A0A672FDZ1"/>
<evidence type="ECO:0000256" key="8">
    <source>
        <dbReference type="SAM" id="SignalP"/>
    </source>
</evidence>
<reference evidence="10" key="1">
    <citation type="submission" date="2019-06" db="EMBL/GenBank/DDBJ databases">
        <authorList>
            <consortium name="Wellcome Sanger Institute Data Sharing"/>
        </authorList>
    </citation>
    <scope>NUCLEOTIDE SEQUENCE [LARGE SCALE GENOMIC DNA]</scope>
</reference>
<keyword evidence="1 8" id="KW-0732">Signal</keyword>
<feature type="compositionally biased region" description="Low complexity" evidence="6">
    <location>
        <begin position="421"/>
        <end position="430"/>
    </location>
</feature>
<protein>
    <submittedName>
        <fullName evidence="10">Tumor necrosis factor receptor superfamily member 1B-like</fullName>
    </submittedName>
</protein>
<feature type="chain" id="PRO_5025598216" evidence="8">
    <location>
        <begin position="23"/>
        <end position="499"/>
    </location>
</feature>
<keyword evidence="4" id="KW-0325">Glycoprotein</keyword>
<keyword evidence="7" id="KW-0812">Transmembrane</keyword>
<proteinExistence type="predicted"/>
<evidence type="ECO:0000259" key="9">
    <source>
        <dbReference type="PROSITE" id="PS50050"/>
    </source>
</evidence>
<dbReference type="SMART" id="SM00208">
    <property type="entry name" value="TNFR"/>
    <property type="match status" value="4"/>
</dbReference>
<feature type="disulfide bond" evidence="5">
    <location>
        <begin position="52"/>
        <end position="70"/>
    </location>
</feature>
<keyword evidence="7" id="KW-0472">Membrane</keyword>
<dbReference type="OMA" id="AQNCFSC"/>
<dbReference type="GO" id="GO:0042129">
    <property type="term" value="P:regulation of T cell proliferation"/>
    <property type="evidence" value="ECO:0007669"/>
    <property type="project" value="TreeGrafter"/>
</dbReference>
<dbReference type="Proteomes" id="UP000472267">
    <property type="component" value="Chromosome 5"/>
</dbReference>
<sequence length="499" mass="53438">MKDIFLLLLLVLLSAQPVKVSSQPYHVGPEGRCRDEAKEYKVAGSNLCCKRCPPGRSLKQECSETADSHCAECANLLYIETWNYNGNCFPCAKCKENKGLQYAQTCSSNRNAKCVCQPGMYCITQFDNPYCKECVRYRTCKAGFGVSKPGSSNSDVRCEQCPDGTFSDTESSTDRCRPHTDCRGSPVVRQGDATSDTVCEHHQTTELTSTAVHTTASTTMTTSAVEASSAPAAPSTVRGTTQLFTPLVLKEVRKLSTESPPLTTEPAAKLVAAITGVSGVVVLLVILMLLFLCKRVRRRASHGSFFLDSARLQPKVDANGNCQSGDKIGSIHLGESQLTTFTAASPEQQCLLEKGTLPCSERSQSSTSTETSTGTDCHNSHESICASQATLALDPHHLCLSEPMTLLSDSEPGAAQASVCSQSSSQPTSPQIISPITPGPHVNVNITLNIGNGSCLLAGLKPEDCDLPFGEEEECVNTPQQEGGKESLTPVHESDSYCT</sequence>
<accession>A0A672FDZ1</accession>
<name>A0A672FDZ1_SALFA</name>
<feature type="region of interest" description="Disordered" evidence="6">
    <location>
        <begin position="410"/>
        <end position="430"/>
    </location>
</feature>
<evidence type="ECO:0000256" key="7">
    <source>
        <dbReference type="SAM" id="Phobius"/>
    </source>
</evidence>
<gene>
    <name evidence="10" type="primary">tnfrsf1b</name>
</gene>
<evidence type="ECO:0000256" key="1">
    <source>
        <dbReference type="ARBA" id="ARBA00022729"/>
    </source>
</evidence>
<reference evidence="10" key="3">
    <citation type="submission" date="2025-09" db="UniProtKB">
        <authorList>
            <consortium name="Ensembl"/>
        </authorList>
    </citation>
    <scope>IDENTIFICATION</scope>
</reference>
<keyword evidence="7" id="KW-1133">Transmembrane helix</keyword>
<dbReference type="GO" id="GO:0051044">
    <property type="term" value="P:positive regulation of membrane protein ectodomain proteolysis"/>
    <property type="evidence" value="ECO:0007669"/>
    <property type="project" value="TreeGrafter"/>
</dbReference>
<dbReference type="GO" id="GO:0097191">
    <property type="term" value="P:extrinsic apoptotic signaling pathway"/>
    <property type="evidence" value="ECO:0007669"/>
    <property type="project" value="TreeGrafter"/>
</dbReference>
<feature type="disulfide bond" evidence="5">
    <location>
        <begin position="116"/>
        <end position="131"/>
    </location>
</feature>
<evidence type="ECO:0000256" key="6">
    <source>
        <dbReference type="SAM" id="MobiDB-lite"/>
    </source>
</evidence>
<dbReference type="GO" id="GO:0043120">
    <property type="term" value="F:tumor necrosis factor binding"/>
    <property type="evidence" value="ECO:0007669"/>
    <property type="project" value="TreeGrafter"/>
</dbReference>
<feature type="repeat" description="TNFR-Cys" evidence="5">
    <location>
        <begin position="160"/>
        <end position="199"/>
    </location>
</feature>
<evidence type="ECO:0000256" key="3">
    <source>
        <dbReference type="ARBA" id="ARBA00023157"/>
    </source>
</evidence>
<keyword evidence="2" id="KW-0677">Repeat</keyword>
<evidence type="ECO:0000313" key="10">
    <source>
        <dbReference type="Ensembl" id="ENSSFAP00005003927.1"/>
    </source>
</evidence>
<evidence type="ECO:0000313" key="11">
    <source>
        <dbReference type="Proteomes" id="UP000472267"/>
    </source>
</evidence>
<feature type="domain" description="TNFR-Cys" evidence="9">
    <location>
        <begin position="32"/>
        <end position="70"/>
    </location>
</feature>
<dbReference type="PROSITE" id="PS00652">
    <property type="entry name" value="TNFR_NGFR_1"/>
    <property type="match status" value="1"/>
</dbReference>
<dbReference type="GO" id="GO:0031643">
    <property type="term" value="P:positive regulation of myelination"/>
    <property type="evidence" value="ECO:0007669"/>
    <property type="project" value="TreeGrafter"/>
</dbReference>
<feature type="disulfide bond" evidence="5">
    <location>
        <begin position="33"/>
        <end position="48"/>
    </location>
</feature>
<feature type="transmembrane region" description="Helical" evidence="7">
    <location>
        <begin position="270"/>
        <end position="292"/>
    </location>
</feature>
<feature type="region of interest" description="Disordered" evidence="6">
    <location>
        <begin position="476"/>
        <end position="499"/>
    </location>
</feature>
<evidence type="ECO:0000256" key="2">
    <source>
        <dbReference type="ARBA" id="ARBA00022737"/>
    </source>
</evidence>
<feature type="disulfide bond" evidence="5">
    <location>
        <begin position="140"/>
        <end position="158"/>
    </location>
</feature>
<dbReference type="GO" id="GO:0002724">
    <property type="term" value="P:regulation of T cell cytokine production"/>
    <property type="evidence" value="ECO:0007669"/>
    <property type="project" value="TreeGrafter"/>
</dbReference>
<feature type="signal peptide" evidence="8">
    <location>
        <begin position="1"/>
        <end position="22"/>
    </location>
</feature>
<comment type="caution">
    <text evidence="5">Lacks conserved residue(s) required for the propagation of feature annotation.</text>
</comment>
<feature type="domain" description="TNFR-Cys" evidence="9">
    <location>
        <begin position="115"/>
        <end position="158"/>
    </location>
</feature>
<feature type="repeat" description="TNFR-Cys" evidence="5">
    <location>
        <begin position="72"/>
        <end position="114"/>
    </location>
</feature>
<feature type="disulfide bond" evidence="5">
    <location>
        <begin position="73"/>
        <end position="88"/>
    </location>
</feature>
<feature type="repeat" description="TNFR-Cys" evidence="5">
    <location>
        <begin position="32"/>
        <end position="70"/>
    </location>
</feature>
<keyword evidence="11" id="KW-1185">Reference proteome</keyword>
<dbReference type="PANTHER" id="PTHR47386">
    <property type="entry name" value="TUMOR NECROSIS FACTOR RECEPTOR SUPERFAMILY MEMBER 1B"/>
    <property type="match status" value="1"/>
</dbReference>
<dbReference type="InterPro" id="IPR001368">
    <property type="entry name" value="TNFR/NGFR_Cys_rich_reg"/>
</dbReference>
<organism evidence="10 11">
    <name type="scientific">Salarias fasciatus</name>
    <name type="common">Jewelled blenny</name>
    <name type="synonym">Blennius fasciatus</name>
    <dbReference type="NCBI Taxonomy" id="181472"/>
    <lineage>
        <taxon>Eukaryota</taxon>
        <taxon>Metazoa</taxon>
        <taxon>Chordata</taxon>
        <taxon>Craniata</taxon>
        <taxon>Vertebrata</taxon>
        <taxon>Euteleostomi</taxon>
        <taxon>Actinopterygii</taxon>
        <taxon>Neopterygii</taxon>
        <taxon>Teleostei</taxon>
        <taxon>Neoteleostei</taxon>
        <taxon>Acanthomorphata</taxon>
        <taxon>Ovalentaria</taxon>
        <taxon>Blenniimorphae</taxon>
        <taxon>Blenniiformes</taxon>
        <taxon>Blennioidei</taxon>
        <taxon>Blenniidae</taxon>
        <taxon>Salariinae</taxon>
        <taxon>Salarias</taxon>
    </lineage>
</organism>
<reference evidence="10" key="2">
    <citation type="submission" date="2025-08" db="UniProtKB">
        <authorList>
            <consortium name="Ensembl"/>
        </authorList>
    </citation>
    <scope>IDENTIFICATION</scope>
</reference>
<dbReference type="InterPro" id="IPR051670">
    <property type="entry name" value="TNF_chemokine_rcpt-like"/>
</dbReference>
<dbReference type="PANTHER" id="PTHR47386:SF1">
    <property type="entry name" value="TUMOR NECROSIS FACTOR RECEPTOR SUPERFAMILY MEMBER 1B"/>
    <property type="match status" value="1"/>
</dbReference>
<feature type="disulfide bond" evidence="5">
    <location>
        <begin position="161"/>
        <end position="176"/>
    </location>
</feature>
<dbReference type="GO" id="GO:0150079">
    <property type="term" value="P:negative regulation of neuroinflammatory response"/>
    <property type="evidence" value="ECO:0007669"/>
    <property type="project" value="TreeGrafter"/>
</dbReference>
<dbReference type="OrthoDB" id="8633482at2759"/>
<dbReference type="Pfam" id="PF00020">
    <property type="entry name" value="TNFR_c6"/>
    <property type="match status" value="2"/>
</dbReference>
<dbReference type="SUPFAM" id="SSF57586">
    <property type="entry name" value="TNF receptor-like"/>
    <property type="match status" value="2"/>
</dbReference>
<dbReference type="Ensembl" id="ENSSFAT00005004200.1">
    <property type="protein sequence ID" value="ENSSFAP00005003927.1"/>
    <property type="gene ID" value="ENSSFAG00005002678.1"/>
</dbReference>
<feature type="disulfide bond" evidence="5">
    <location>
        <begin position="49"/>
        <end position="62"/>
    </location>
</feature>
<feature type="repeat" description="TNFR-Cys" evidence="5">
    <location>
        <begin position="115"/>
        <end position="158"/>
    </location>
</feature>
<dbReference type="AlphaFoldDB" id="A0A672FDZ1"/>
<evidence type="ECO:0000256" key="4">
    <source>
        <dbReference type="ARBA" id="ARBA00023180"/>
    </source>
</evidence>
<dbReference type="Gene3D" id="2.10.50.10">
    <property type="entry name" value="Tumor Necrosis Factor Receptor, subunit A, domain 2"/>
    <property type="match status" value="3"/>
</dbReference>
<feature type="domain" description="TNFR-Cys" evidence="9">
    <location>
        <begin position="72"/>
        <end position="114"/>
    </location>
</feature>